<dbReference type="PANTHER" id="PTHR39428">
    <property type="entry name" value="F420H(2)-DEPENDENT QUINONE REDUCTASE RV1261C"/>
    <property type="match status" value="1"/>
</dbReference>
<sequence length="144" mass="15650">MGLSRTQLMFVGLHRAVYRATGGRVLGKFGHLEQVLLSTTGRVSGQMRTTPLAATPDGDRLILIASNNGGDAHPAWYLNLVAHPEVAVQRGTQVIAMTARTAEGAERERLWALAVQNNPGYARYESRTSRRIPVVVCEAVAARE</sequence>
<evidence type="ECO:0000256" key="1">
    <source>
        <dbReference type="ARBA" id="ARBA00008710"/>
    </source>
</evidence>
<dbReference type="AlphaFoldDB" id="A0A1J5RDZ9"/>
<keyword evidence="3" id="KW-0560">Oxidoreductase</keyword>
<dbReference type="EC" id="1.-.-.-" evidence="3"/>
<evidence type="ECO:0000256" key="2">
    <source>
        <dbReference type="ARBA" id="ARBA00049106"/>
    </source>
</evidence>
<dbReference type="GO" id="GO:0005886">
    <property type="term" value="C:plasma membrane"/>
    <property type="evidence" value="ECO:0007669"/>
    <property type="project" value="TreeGrafter"/>
</dbReference>
<comment type="similarity">
    <text evidence="1">Belongs to the F420H(2)-dependent quinone reductase family.</text>
</comment>
<gene>
    <name evidence="3" type="primary">ddn_1</name>
    <name evidence="3" type="ORF">GALL_302730</name>
</gene>
<comment type="catalytic activity">
    <reaction evidence="2">
        <text>oxidized coenzyme F420-(gamma-L-Glu)(n) + a quinol + H(+) = reduced coenzyme F420-(gamma-L-Glu)(n) + a quinone</text>
        <dbReference type="Rhea" id="RHEA:39663"/>
        <dbReference type="Rhea" id="RHEA-COMP:12939"/>
        <dbReference type="Rhea" id="RHEA-COMP:14378"/>
        <dbReference type="ChEBI" id="CHEBI:15378"/>
        <dbReference type="ChEBI" id="CHEBI:24646"/>
        <dbReference type="ChEBI" id="CHEBI:132124"/>
        <dbReference type="ChEBI" id="CHEBI:133980"/>
        <dbReference type="ChEBI" id="CHEBI:139511"/>
    </reaction>
</comment>
<reference evidence="3" key="1">
    <citation type="submission" date="2016-10" db="EMBL/GenBank/DDBJ databases">
        <title>Sequence of Gallionella enrichment culture.</title>
        <authorList>
            <person name="Poehlein A."/>
            <person name="Muehling M."/>
            <person name="Daniel R."/>
        </authorList>
    </citation>
    <scope>NUCLEOTIDE SEQUENCE</scope>
</reference>
<protein>
    <submittedName>
        <fullName evidence="3">Deazaflavin-dependent nitroreductase</fullName>
        <ecNumber evidence="3">1.-.-.-</ecNumber>
    </submittedName>
</protein>
<dbReference type="GO" id="GO:0070967">
    <property type="term" value="F:coenzyme F420 binding"/>
    <property type="evidence" value="ECO:0007669"/>
    <property type="project" value="TreeGrafter"/>
</dbReference>
<comment type="caution">
    <text evidence="3">The sequence shown here is derived from an EMBL/GenBank/DDBJ whole genome shotgun (WGS) entry which is preliminary data.</text>
</comment>
<dbReference type="EMBL" id="MLJW01000400">
    <property type="protein sequence ID" value="OIQ87867.1"/>
    <property type="molecule type" value="Genomic_DNA"/>
</dbReference>
<dbReference type="Gene3D" id="2.30.110.10">
    <property type="entry name" value="Electron Transport, Fmn-binding Protein, Chain A"/>
    <property type="match status" value="1"/>
</dbReference>
<dbReference type="Pfam" id="PF04075">
    <property type="entry name" value="F420H2_quin_red"/>
    <property type="match status" value="1"/>
</dbReference>
<evidence type="ECO:0000313" key="3">
    <source>
        <dbReference type="EMBL" id="OIQ87867.1"/>
    </source>
</evidence>
<dbReference type="InterPro" id="IPR012349">
    <property type="entry name" value="Split_barrel_FMN-bd"/>
</dbReference>
<proteinExistence type="inferred from homology"/>
<dbReference type="PANTHER" id="PTHR39428:SF1">
    <property type="entry name" value="F420H(2)-DEPENDENT QUINONE REDUCTASE RV1261C"/>
    <property type="match status" value="1"/>
</dbReference>
<accession>A0A1J5RDZ9</accession>
<name>A0A1J5RDZ9_9ZZZZ</name>
<dbReference type="GO" id="GO:0052755">
    <property type="term" value="F:coenzyme F420H2:quinone oxidoreductase activity"/>
    <property type="evidence" value="ECO:0007669"/>
    <property type="project" value="RHEA"/>
</dbReference>
<organism evidence="3">
    <name type="scientific">mine drainage metagenome</name>
    <dbReference type="NCBI Taxonomy" id="410659"/>
    <lineage>
        <taxon>unclassified sequences</taxon>
        <taxon>metagenomes</taxon>
        <taxon>ecological metagenomes</taxon>
    </lineage>
</organism>
<dbReference type="NCBIfam" id="TIGR00026">
    <property type="entry name" value="hi_GC_TIGR00026"/>
    <property type="match status" value="1"/>
</dbReference>
<dbReference type="InterPro" id="IPR004378">
    <property type="entry name" value="F420H2_quin_Rdtase"/>
</dbReference>